<name>A0A4Y2U7V3_ARAVE</name>
<sequence length="140" mass="16448">MDRLRRQPSHKTFNNNEDQNISWDEKHDKVFSPSDFNEFEKLVLSVDFAAGNPYLGTSDDVGEGGRKPQHYNYQESKQRNTQLSKENANFAFMNTSNLMKIQRLTYHLRLPSMTHSEKILSMVCLWVVKPLRNFVRLKPK</sequence>
<feature type="region of interest" description="Disordered" evidence="1">
    <location>
        <begin position="1"/>
        <end position="20"/>
    </location>
</feature>
<keyword evidence="3" id="KW-1185">Reference proteome</keyword>
<evidence type="ECO:0000313" key="3">
    <source>
        <dbReference type="Proteomes" id="UP000499080"/>
    </source>
</evidence>
<organism evidence="2 3">
    <name type="scientific">Araneus ventricosus</name>
    <name type="common">Orbweaver spider</name>
    <name type="synonym">Epeira ventricosa</name>
    <dbReference type="NCBI Taxonomy" id="182803"/>
    <lineage>
        <taxon>Eukaryota</taxon>
        <taxon>Metazoa</taxon>
        <taxon>Ecdysozoa</taxon>
        <taxon>Arthropoda</taxon>
        <taxon>Chelicerata</taxon>
        <taxon>Arachnida</taxon>
        <taxon>Araneae</taxon>
        <taxon>Araneomorphae</taxon>
        <taxon>Entelegynae</taxon>
        <taxon>Araneoidea</taxon>
        <taxon>Araneidae</taxon>
        <taxon>Araneus</taxon>
    </lineage>
</organism>
<dbReference type="AlphaFoldDB" id="A0A4Y2U7V3"/>
<reference evidence="2 3" key="1">
    <citation type="journal article" date="2019" name="Sci. Rep.">
        <title>Orb-weaving spider Araneus ventricosus genome elucidates the spidroin gene catalogue.</title>
        <authorList>
            <person name="Kono N."/>
            <person name="Nakamura H."/>
            <person name="Ohtoshi R."/>
            <person name="Moran D.A.P."/>
            <person name="Shinohara A."/>
            <person name="Yoshida Y."/>
            <person name="Fujiwara M."/>
            <person name="Mori M."/>
            <person name="Tomita M."/>
            <person name="Arakawa K."/>
        </authorList>
    </citation>
    <scope>NUCLEOTIDE SEQUENCE [LARGE SCALE GENOMIC DNA]</scope>
</reference>
<proteinExistence type="predicted"/>
<evidence type="ECO:0000256" key="1">
    <source>
        <dbReference type="SAM" id="MobiDB-lite"/>
    </source>
</evidence>
<feature type="compositionally biased region" description="Polar residues" evidence="1">
    <location>
        <begin position="10"/>
        <end position="20"/>
    </location>
</feature>
<protein>
    <submittedName>
        <fullName evidence="2">Uncharacterized protein</fullName>
    </submittedName>
</protein>
<dbReference type="Proteomes" id="UP000499080">
    <property type="component" value="Unassembled WGS sequence"/>
</dbReference>
<dbReference type="EMBL" id="BGPR01034252">
    <property type="protein sequence ID" value="GBO08553.1"/>
    <property type="molecule type" value="Genomic_DNA"/>
</dbReference>
<gene>
    <name evidence="2" type="ORF">AVEN_78404_1</name>
</gene>
<accession>A0A4Y2U7V3</accession>
<comment type="caution">
    <text evidence="2">The sequence shown here is derived from an EMBL/GenBank/DDBJ whole genome shotgun (WGS) entry which is preliminary data.</text>
</comment>
<evidence type="ECO:0000313" key="2">
    <source>
        <dbReference type="EMBL" id="GBO08553.1"/>
    </source>
</evidence>